<keyword evidence="2" id="KW-0238">DNA-binding</keyword>
<dbReference type="Gene3D" id="1.10.260.40">
    <property type="entry name" value="lambda repressor-like DNA-binding domains"/>
    <property type="match status" value="1"/>
</dbReference>
<dbReference type="OrthoDB" id="9803256at2"/>
<dbReference type="Pfam" id="PF00532">
    <property type="entry name" value="Peripla_BP_1"/>
    <property type="match status" value="1"/>
</dbReference>
<dbReference type="GO" id="GO:0000976">
    <property type="term" value="F:transcription cis-regulatory region binding"/>
    <property type="evidence" value="ECO:0007669"/>
    <property type="project" value="TreeGrafter"/>
</dbReference>
<dbReference type="CDD" id="cd01392">
    <property type="entry name" value="HTH_LacI"/>
    <property type="match status" value="1"/>
</dbReference>
<dbReference type="AlphaFoldDB" id="A0A1G6WY44"/>
<dbReference type="Pfam" id="PF00356">
    <property type="entry name" value="LacI"/>
    <property type="match status" value="1"/>
</dbReference>
<gene>
    <name evidence="5" type="ORF">SAMN05216464_102337</name>
</gene>
<dbReference type="CDD" id="cd06267">
    <property type="entry name" value="PBP1_LacI_sugar_binding-like"/>
    <property type="match status" value="1"/>
</dbReference>
<dbReference type="PANTHER" id="PTHR30146">
    <property type="entry name" value="LACI-RELATED TRANSCRIPTIONAL REPRESSOR"/>
    <property type="match status" value="1"/>
</dbReference>
<accession>A0A1G6WY44</accession>
<evidence type="ECO:0000259" key="4">
    <source>
        <dbReference type="PROSITE" id="PS50932"/>
    </source>
</evidence>
<sequence>MLSKPATLKEIARKLNISISTVSRALHDHVSIGLTTRQKVKRVAAEMNYEPNQTAVFFQKGKTFTIGVILPELSEAFFSSATSAIEETAYQKNYTVLLAQSHDNAQKEIELVEKMKNHRVDGLLVSLAKNTCSFEHFERLKKYDIPVVFFDRIPPLPNIHSVACNMETGTIEAVNYLLKKGHRAIGMINGPKTLFASGERKEGYIKAIQKNRLKFDASLIVNCDLTEKDTERCLTELLANKRKVTAIVTFNDYIALFAIKQTRSLQLPANENLEFVSYANLPLINYMEHVPVASVEQFPYLQGQKATDILLELLANKERNSVKQAAFYNITIESQLIENNKED</sequence>
<dbReference type="GO" id="GO:0003700">
    <property type="term" value="F:DNA-binding transcription factor activity"/>
    <property type="evidence" value="ECO:0007669"/>
    <property type="project" value="TreeGrafter"/>
</dbReference>
<dbReference type="InterPro" id="IPR028082">
    <property type="entry name" value="Peripla_BP_I"/>
</dbReference>
<organism evidence="5 6">
    <name type="scientific">Mucilaginibacter pineti</name>
    <dbReference type="NCBI Taxonomy" id="1391627"/>
    <lineage>
        <taxon>Bacteria</taxon>
        <taxon>Pseudomonadati</taxon>
        <taxon>Bacteroidota</taxon>
        <taxon>Sphingobacteriia</taxon>
        <taxon>Sphingobacteriales</taxon>
        <taxon>Sphingobacteriaceae</taxon>
        <taxon>Mucilaginibacter</taxon>
    </lineage>
</organism>
<proteinExistence type="predicted"/>
<dbReference type="Gene3D" id="3.40.50.2300">
    <property type="match status" value="2"/>
</dbReference>
<dbReference type="PANTHER" id="PTHR30146:SF109">
    <property type="entry name" value="HTH-TYPE TRANSCRIPTIONAL REGULATOR GALS"/>
    <property type="match status" value="1"/>
</dbReference>
<evidence type="ECO:0000256" key="1">
    <source>
        <dbReference type="ARBA" id="ARBA00023015"/>
    </source>
</evidence>
<evidence type="ECO:0000313" key="6">
    <source>
        <dbReference type="Proteomes" id="UP000199072"/>
    </source>
</evidence>
<keyword evidence="1" id="KW-0805">Transcription regulation</keyword>
<dbReference type="InterPro" id="IPR010982">
    <property type="entry name" value="Lambda_DNA-bd_dom_sf"/>
</dbReference>
<dbReference type="STRING" id="1391627.SAMN05216464_102337"/>
<protein>
    <submittedName>
        <fullName evidence="5">Transcriptional regulator, LacI family</fullName>
    </submittedName>
</protein>
<dbReference type="Proteomes" id="UP000199072">
    <property type="component" value="Unassembled WGS sequence"/>
</dbReference>
<name>A0A1G6WY44_9SPHI</name>
<keyword evidence="3" id="KW-0804">Transcription</keyword>
<dbReference type="RefSeq" id="WP_091146156.1">
    <property type="nucleotide sequence ID" value="NZ_FNAI01000002.1"/>
</dbReference>
<dbReference type="EMBL" id="FNAI01000002">
    <property type="protein sequence ID" value="SDD70771.1"/>
    <property type="molecule type" value="Genomic_DNA"/>
</dbReference>
<dbReference type="PROSITE" id="PS50932">
    <property type="entry name" value="HTH_LACI_2"/>
    <property type="match status" value="1"/>
</dbReference>
<dbReference type="SMART" id="SM00354">
    <property type="entry name" value="HTH_LACI"/>
    <property type="match status" value="1"/>
</dbReference>
<feature type="domain" description="HTH lacI-type" evidence="4">
    <location>
        <begin position="6"/>
        <end position="60"/>
    </location>
</feature>
<dbReference type="InterPro" id="IPR001761">
    <property type="entry name" value="Peripla_BP/Lac1_sug-bd_dom"/>
</dbReference>
<keyword evidence="6" id="KW-1185">Reference proteome</keyword>
<evidence type="ECO:0000256" key="3">
    <source>
        <dbReference type="ARBA" id="ARBA00023163"/>
    </source>
</evidence>
<evidence type="ECO:0000256" key="2">
    <source>
        <dbReference type="ARBA" id="ARBA00023125"/>
    </source>
</evidence>
<evidence type="ECO:0000313" key="5">
    <source>
        <dbReference type="EMBL" id="SDD70771.1"/>
    </source>
</evidence>
<dbReference type="InterPro" id="IPR000843">
    <property type="entry name" value="HTH_LacI"/>
</dbReference>
<reference evidence="5 6" key="1">
    <citation type="submission" date="2016-10" db="EMBL/GenBank/DDBJ databases">
        <authorList>
            <person name="de Groot N.N."/>
        </authorList>
    </citation>
    <scope>NUCLEOTIDE SEQUENCE [LARGE SCALE GENOMIC DNA]</scope>
    <source>
        <strain evidence="5 6">47C3B</strain>
    </source>
</reference>
<dbReference type="SUPFAM" id="SSF47413">
    <property type="entry name" value="lambda repressor-like DNA-binding domains"/>
    <property type="match status" value="1"/>
</dbReference>
<dbReference type="SUPFAM" id="SSF53822">
    <property type="entry name" value="Periplasmic binding protein-like I"/>
    <property type="match status" value="1"/>
</dbReference>